<proteinExistence type="predicted"/>
<evidence type="ECO:0000313" key="2">
    <source>
        <dbReference type="Proteomes" id="UP001157133"/>
    </source>
</evidence>
<sequence>MEFGTIVELKADVTQGETTFPKGMLLAVAHYVKDYKLQLNTFGSEKPISHLLEIDPCRTKNILRIVGKCAPKIKPVARNKVNIHLRQKSRITKQKELSTAYCPNTAFEIQEYLKSKQ</sequence>
<accession>A0ABQ6H3R2</accession>
<name>A0ABQ6H3R2_9GAMM</name>
<protein>
    <submittedName>
        <fullName evidence="1">Uncharacterized protein</fullName>
    </submittedName>
</protein>
<evidence type="ECO:0000313" key="1">
    <source>
        <dbReference type="EMBL" id="GLX82811.1"/>
    </source>
</evidence>
<organism evidence="1 2">
    <name type="scientific">Thalassotalea eurytherma</name>
    <dbReference type="NCBI Taxonomy" id="1144278"/>
    <lineage>
        <taxon>Bacteria</taxon>
        <taxon>Pseudomonadati</taxon>
        <taxon>Pseudomonadota</taxon>
        <taxon>Gammaproteobacteria</taxon>
        <taxon>Alteromonadales</taxon>
        <taxon>Colwelliaceae</taxon>
        <taxon>Thalassotalea</taxon>
    </lineage>
</organism>
<dbReference type="Proteomes" id="UP001157133">
    <property type="component" value="Unassembled WGS sequence"/>
</dbReference>
<gene>
    <name evidence="1" type="ORF">theurythT_22630</name>
</gene>
<comment type="caution">
    <text evidence="1">The sequence shown here is derived from an EMBL/GenBank/DDBJ whole genome shotgun (WGS) entry which is preliminary data.</text>
</comment>
<dbReference type="EMBL" id="BSSU01000011">
    <property type="protein sequence ID" value="GLX82811.1"/>
    <property type="molecule type" value="Genomic_DNA"/>
</dbReference>
<keyword evidence="2" id="KW-1185">Reference proteome</keyword>
<reference evidence="1 2" key="1">
    <citation type="submission" date="2023-03" db="EMBL/GenBank/DDBJ databases">
        <title>Draft genome sequence of Thalassotalea eurytherma JCM 18482T.</title>
        <authorList>
            <person name="Sawabe T."/>
        </authorList>
    </citation>
    <scope>NUCLEOTIDE SEQUENCE [LARGE SCALE GENOMIC DNA]</scope>
    <source>
        <strain evidence="1 2">JCM 18482</strain>
    </source>
</reference>
<dbReference type="RefSeq" id="WP_284208193.1">
    <property type="nucleotide sequence ID" value="NZ_BSSU01000011.1"/>
</dbReference>